<dbReference type="AlphaFoldDB" id="A0A0B7BKP3"/>
<organism evidence="1">
    <name type="scientific">Arion vulgaris</name>
    <dbReference type="NCBI Taxonomy" id="1028688"/>
    <lineage>
        <taxon>Eukaryota</taxon>
        <taxon>Metazoa</taxon>
        <taxon>Spiralia</taxon>
        <taxon>Lophotrochozoa</taxon>
        <taxon>Mollusca</taxon>
        <taxon>Gastropoda</taxon>
        <taxon>Heterobranchia</taxon>
        <taxon>Euthyneura</taxon>
        <taxon>Panpulmonata</taxon>
        <taxon>Eupulmonata</taxon>
        <taxon>Stylommatophora</taxon>
        <taxon>Helicina</taxon>
        <taxon>Arionoidea</taxon>
        <taxon>Arionidae</taxon>
        <taxon>Arion</taxon>
    </lineage>
</organism>
<gene>
    <name evidence="1" type="primary">ORF190900</name>
    <name evidence="2" type="synonym">ORF190907</name>
</gene>
<reference evidence="1" key="1">
    <citation type="submission" date="2014-12" db="EMBL/GenBank/DDBJ databases">
        <title>Insight into the proteome of Arion vulgaris.</title>
        <authorList>
            <person name="Aradska J."/>
            <person name="Bulat T."/>
            <person name="Smidak R."/>
            <person name="Sarate P."/>
            <person name="Gangsoo J."/>
            <person name="Sialana F."/>
            <person name="Bilban M."/>
            <person name="Lubec G."/>
        </authorList>
    </citation>
    <scope>NUCLEOTIDE SEQUENCE</scope>
    <source>
        <tissue evidence="1">Skin</tissue>
    </source>
</reference>
<protein>
    <submittedName>
        <fullName evidence="1">Uncharacterized protein</fullName>
    </submittedName>
</protein>
<proteinExistence type="predicted"/>
<sequence>MWLCNNTRTTCIAKSHHTVEAHRKPTVRKHTTPKCLTLIMYAPPVVGNSVRGLDFIVTSAVTKEGSSMSEAVVIFACDGRL</sequence>
<name>A0A0B7BKP3_9EUPU</name>
<accession>A0A0B7BKP3</accession>
<evidence type="ECO:0000313" key="2">
    <source>
        <dbReference type="EMBL" id="CEK92913.1"/>
    </source>
</evidence>
<dbReference type="EMBL" id="HACG01046046">
    <property type="protein sequence ID" value="CEK92911.1"/>
    <property type="molecule type" value="Transcribed_RNA"/>
</dbReference>
<evidence type="ECO:0000313" key="1">
    <source>
        <dbReference type="EMBL" id="CEK92911.1"/>
    </source>
</evidence>
<dbReference type="EMBL" id="HACG01046048">
    <property type="protein sequence ID" value="CEK92913.1"/>
    <property type="molecule type" value="Transcribed_RNA"/>
</dbReference>